<organism evidence="2 3">
    <name type="scientific">Solitalea agri</name>
    <dbReference type="NCBI Taxonomy" id="2953739"/>
    <lineage>
        <taxon>Bacteria</taxon>
        <taxon>Pseudomonadati</taxon>
        <taxon>Bacteroidota</taxon>
        <taxon>Sphingobacteriia</taxon>
        <taxon>Sphingobacteriales</taxon>
        <taxon>Sphingobacteriaceae</taxon>
        <taxon>Solitalea</taxon>
    </lineage>
</organism>
<evidence type="ECO:0000313" key="2">
    <source>
        <dbReference type="EMBL" id="MCO4294553.1"/>
    </source>
</evidence>
<dbReference type="PANTHER" id="PTHR11138:SF5">
    <property type="entry name" value="METHIONYL-TRNA FORMYLTRANSFERASE, MITOCHONDRIAL"/>
    <property type="match status" value="1"/>
</dbReference>
<dbReference type="GO" id="GO:0004479">
    <property type="term" value="F:methionyl-tRNA formyltransferase activity"/>
    <property type="evidence" value="ECO:0007669"/>
    <property type="project" value="TreeGrafter"/>
</dbReference>
<dbReference type="Gene3D" id="3.40.50.12230">
    <property type="match status" value="1"/>
</dbReference>
<sequence>MKVIYIGTRNSIILESLITSGHQVIGIVESRSNNPTQLRSILCVIYDNFQRLNHKKVTQLPSVAKMYKIPLFVAFKNKQDQLKKWVSSLNPEIILIHGMTELLKKEIFNIPKYGAINLHQSLLPNYRGPNPDFWVYYYMDLNPGVTVHKIDSGEDSGDILLQESFPLKLGTSLKEYRQKYLEIGSKLMLQVLTALENNRPINPHKQSTEKLVRARRINPIEYHIIIDWQNWPIERIFHFLRGTMTHINTIHLPQFNSHKWDVVSFKKEITEKPYGSIIYDNNKIYLVCKDGLIELKRNFSLIKLIKSLV</sequence>
<dbReference type="AlphaFoldDB" id="A0A9X2FCX4"/>
<accession>A0A9X2FCX4</accession>
<dbReference type="RefSeq" id="WP_252589585.1">
    <property type="nucleotide sequence ID" value="NZ_JAMWYS010000058.1"/>
</dbReference>
<evidence type="ECO:0000313" key="3">
    <source>
        <dbReference type="Proteomes" id="UP001155182"/>
    </source>
</evidence>
<dbReference type="PANTHER" id="PTHR11138">
    <property type="entry name" value="METHIONYL-TRNA FORMYLTRANSFERASE"/>
    <property type="match status" value="1"/>
</dbReference>
<feature type="domain" description="Formyl transferase N-terminal" evidence="1">
    <location>
        <begin position="39"/>
        <end position="192"/>
    </location>
</feature>
<dbReference type="SUPFAM" id="SSF53328">
    <property type="entry name" value="Formyltransferase"/>
    <property type="match status" value="1"/>
</dbReference>
<evidence type="ECO:0000259" key="1">
    <source>
        <dbReference type="Pfam" id="PF00551"/>
    </source>
</evidence>
<dbReference type="Pfam" id="PF00551">
    <property type="entry name" value="Formyl_trans_N"/>
    <property type="match status" value="1"/>
</dbReference>
<comment type="caution">
    <text evidence="2">The sequence shown here is derived from an EMBL/GenBank/DDBJ whole genome shotgun (WGS) entry which is preliminary data.</text>
</comment>
<dbReference type="EMBL" id="JAMWYS010000058">
    <property type="protein sequence ID" value="MCO4294553.1"/>
    <property type="molecule type" value="Genomic_DNA"/>
</dbReference>
<protein>
    <recommendedName>
        <fullName evidence="1">Formyl transferase N-terminal domain-containing protein</fullName>
    </recommendedName>
</protein>
<gene>
    <name evidence="2" type="ORF">NF867_16950</name>
</gene>
<name>A0A9X2FCX4_9SPHI</name>
<keyword evidence="3" id="KW-1185">Reference proteome</keyword>
<dbReference type="InterPro" id="IPR002376">
    <property type="entry name" value="Formyl_transf_N"/>
</dbReference>
<reference evidence="2" key="1">
    <citation type="submission" date="2022-06" db="EMBL/GenBank/DDBJ databases">
        <title>Solitalea sp. MAHUQ-68 isolated from rhizospheric soil.</title>
        <authorList>
            <person name="Huq M.A."/>
        </authorList>
    </citation>
    <scope>NUCLEOTIDE SEQUENCE</scope>
    <source>
        <strain evidence="2">MAHUQ-68</strain>
    </source>
</reference>
<dbReference type="Proteomes" id="UP001155182">
    <property type="component" value="Unassembled WGS sequence"/>
</dbReference>
<dbReference type="GO" id="GO:0005829">
    <property type="term" value="C:cytosol"/>
    <property type="evidence" value="ECO:0007669"/>
    <property type="project" value="TreeGrafter"/>
</dbReference>
<dbReference type="InterPro" id="IPR036477">
    <property type="entry name" value="Formyl_transf_N_sf"/>
</dbReference>
<proteinExistence type="predicted"/>